<evidence type="ECO:0000259" key="3">
    <source>
        <dbReference type="Pfam" id="PF02475"/>
    </source>
</evidence>
<dbReference type="Gene3D" id="3.40.50.150">
    <property type="entry name" value="Vaccinia Virus protein VP39"/>
    <property type="match status" value="1"/>
</dbReference>
<dbReference type="RefSeq" id="WP_284371314.1">
    <property type="nucleotide sequence ID" value="NZ_BSNL01000001.1"/>
</dbReference>
<keyword evidence="1" id="KW-0808">Transferase</keyword>
<keyword evidence="6" id="KW-1185">Reference proteome</keyword>
<evidence type="ECO:0000313" key="5">
    <source>
        <dbReference type="EMBL" id="GLQ26281.1"/>
    </source>
</evidence>
<reference evidence="5" key="1">
    <citation type="journal article" date="2014" name="Int. J. Syst. Evol. Microbiol.">
        <title>Complete genome of a new Firmicutes species belonging to the dominant human colonic microbiota ('Ruminococcus bicirculans') reveals two chromosomes and a selective capacity to utilize plant glucans.</title>
        <authorList>
            <consortium name="NISC Comparative Sequencing Program"/>
            <person name="Wegmann U."/>
            <person name="Louis P."/>
            <person name="Goesmann A."/>
            <person name="Henrissat B."/>
            <person name="Duncan S.H."/>
            <person name="Flint H.J."/>
        </authorList>
    </citation>
    <scope>NUCLEOTIDE SEQUENCE</scope>
    <source>
        <strain evidence="5">NBRC 109915</strain>
    </source>
</reference>
<name>A0ABQ5VGT9_9RHOB</name>
<dbReference type="Proteomes" id="UP001161388">
    <property type="component" value="Unassembled WGS sequence"/>
</dbReference>
<protein>
    <recommendedName>
        <fullName evidence="7">Methyltransferase, FkbM family</fullName>
    </recommendedName>
</protein>
<dbReference type="EMBL" id="BSNL01000001">
    <property type="protein sequence ID" value="GLQ26281.1"/>
    <property type="molecule type" value="Genomic_DNA"/>
</dbReference>
<dbReference type="InterPro" id="IPR029063">
    <property type="entry name" value="SAM-dependent_MTases_sf"/>
</dbReference>
<evidence type="ECO:0008006" key="7">
    <source>
        <dbReference type="Google" id="ProtNLM"/>
    </source>
</evidence>
<comment type="caution">
    <text evidence="5">The sequence shown here is derived from an EMBL/GenBank/DDBJ whole genome shotgun (WGS) entry which is preliminary data.</text>
</comment>
<sequence length="598" mass="65356">MPAKTAKPKAASAKAAAGKHVAECHGVKVPDSPMLTPVRIERINAARYEGQEIAGALEVIREGDKVLEMGAGIGLVGAIVAKNGKPSKVVSFEANPNLIEHINALYKLNRLSKTIEVRNEVLISAADAPETVAFHIRNSYLGSSLIEDNNRATTRVDVPTAQYAKLHKDLAPDVLLMDIEGGELDFLRHASLDGIRAIVIEFHPDVYGREGMRECKTLIEKAGFAKLSDHCTRFVWTCVRDVALQGPLPDLAWTSETTSLENAIVVPPHEQDFVQQAGVLTAEGSYHAEGALWRNGRALTIAPQMPEGPLKTRKGTWLWGGVLWMHFGHFLVESMSRLWALDHLNEEIDGILFVPKRPRNADEVSQFQRDLVRLMGTDAPVACAAAPEQVERLIVPGQGFGLGPMITGTDAFRDAFAKNFAKSVAADGPDKLYVSRSKLPSGRGNLIGEPELEARLNAEGYTIYHPEKHDIHHQIATYKGAKKVIAAEGSTLHMLAMVADPATEVAMIVRRPSGATRNLERHLEAFTGRAPVSITHLLRSWKPLGAAKPRMWMGELDMPALQSSLAEAGFISKTGKPWISLEPAEVQSRLGDRFEEVT</sequence>
<feature type="domain" description="TRM5/TYW2-like methyltransferase" evidence="3">
    <location>
        <begin position="50"/>
        <end position="117"/>
    </location>
</feature>
<dbReference type="NCBIfam" id="TIGR01444">
    <property type="entry name" value="fkbM_fam"/>
    <property type="match status" value="1"/>
</dbReference>
<accession>A0ABQ5VGT9</accession>
<dbReference type="InterPro" id="IPR056743">
    <property type="entry name" value="TRM5-TYW2-like_MTfase"/>
</dbReference>
<dbReference type="Pfam" id="PF04577">
    <property type="entry name" value="Glyco_transf_61"/>
    <property type="match status" value="1"/>
</dbReference>
<dbReference type="InterPro" id="IPR006342">
    <property type="entry name" value="FkbM_mtfrase"/>
</dbReference>
<dbReference type="SUPFAM" id="SSF53335">
    <property type="entry name" value="S-adenosyl-L-methionine-dependent methyltransferases"/>
    <property type="match status" value="1"/>
</dbReference>
<gene>
    <name evidence="5" type="ORF">GCM10007927_10840</name>
</gene>
<reference evidence="5" key="2">
    <citation type="submission" date="2023-01" db="EMBL/GenBank/DDBJ databases">
        <title>Draft genome sequence of Sulfitobacter pacificus strain NBRC 109915.</title>
        <authorList>
            <person name="Sun Q."/>
            <person name="Mori K."/>
        </authorList>
    </citation>
    <scope>NUCLEOTIDE SEQUENCE</scope>
    <source>
        <strain evidence="5">NBRC 109915</strain>
    </source>
</reference>
<dbReference type="Pfam" id="PF02475">
    <property type="entry name" value="TRM5-TYW2_MTfase"/>
    <property type="match status" value="1"/>
</dbReference>
<evidence type="ECO:0000256" key="2">
    <source>
        <dbReference type="ARBA" id="ARBA00022691"/>
    </source>
</evidence>
<proteinExistence type="predicted"/>
<organism evidence="5 6">
    <name type="scientific">Sulfitobacter pacificus</name>
    <dbReference type="NCBI Taxonomy" id="1499314"/>
    <lineage>
        <taxon>Bacteria</taxon>
        <taxon>Pseudomonadati</taxon>
        <taxon>Pseudomonadota</taxon>
        <taxon>Alphaproteobacteria</taxon>
        <taxon>Rhodobacterales</taxon>
        <taxon>Roseobacteraceae</taxon>
        <taxon>Sulfitobacter</taxon>
    </lineage>
</organism>
<evidence type="ECO:0000313" key="6">
    <source>
        <dbReference type="Proteomes" id="UP001161388"/>
    </source>
</evidence>
<evidence type="ECO:0000256" key="1">
    <source>
        <dbReference type="ARBA" id="ARBA00022679"/>
    </source>
</evidence>
<evidence type="ECO:0000259" key="4">
    <source>
        <dbReference type="Pfam" id="PF04577"/>
    </source>
</evidence>
<dbReference type="InterPro" id="IPR049625">
    <property type="entry name" value="Glyco_transf_61_cat"/>
</dbReference>
<keyword evidence="2" id="KW-0949">S-adenosyl-L-methionine</keyword>
<feature type="domain" description="Glycosyltransferase 61 catalytic" evidence="4">
    <location>
        <begin position="327"/>
        <end position="503"/>
    </location>
</feature>